<proteinExistence type="inferred from homology"/>
<dbReference type="EMBL" id="DUJS01000004">
    <property type="protein sequence ID" value="HII70839.1"/>
    <property type="molecule type" value="Genomic_DNA"/>
</dbReference>
<dbReference type="NCBIfam" id="NF003143">
    <property type="entry name" value="PRK04059.1"/>
    <property type="match status" value="1"/>
</dbReference>
<evidence type="ECO:0000313" key="6">
    <source>
        <dbReference type="EMBL" id="HII70839.1"/>
    </source>
</evidence>
<sequence length="113" mass="13368">MPAPRYRSRSCRRVYKRTPGGRTVIHFEKKIPNWPKCGACGRRLNGVMRGRNVELKNAPKTQKRPNRPYGGVLCPECARKLIKDKVRYKFWERKREQPWLPVLPDEEPPEPEE</sequence>
<dbReference type="AlphaFoldDB" id="A0A832T743"/>
<evidence type="ECO:0000256" key="2">
    <source>
        <dbReference type="ARBA" id="ARBA00022980"/>
    </source>
</evidence>
<dbReference type="Pfam" id="PF01199">
    <property type="entry name" value="Ribosomal_L34e"/>
    <property type="match status" value="1"/>
</dbReference>
<dbReference type="InterPro" id="IPR047868">
    <property type="entry name" value="Ribosomal_L34e_arc-type"/>
</dbReference>
<dbReference type="GO" id="GO:1990904">
    <property type="term" value="C:ribonucleoprotein complex"/>
    <property type="evidence" value="ECO:0007669"/>
    <property type="project" value="UniProtKB-KW"/>
</dbReference>
<evidence type="ECO:0000256" key="5">
    <source>
        <dbReference type="HAMAP-Rule" id="MF_00349"/>
    </source>
</evidence>
<evidence type="ECO:0000256" key="1">
    <source>
        <dbReference type="ARBA" id="ARBA00009875"/>
    </source>
</evidence>
<evidence type="ECO:0000256" key="4">
    <source>
        <dbReference type="ARBA" id="ARBA00035227"/>
    </source>
</evidence>
<dbReference type="HAMAP" id="MF_00349">
    <property type="entry name" value="Ribosomal_eL34"/>
    <property type="match status" value="1"/>
</dbReference>
<reference evidence="6" key="1">
    <citation type="journal article" date="2020" name="bioRxiv">
        <title>A rank-normalized archaeal taxonomy based on genome phylogeny resolves widespread incomplete and uneven classifications.</title>
        <authorList>
            <person name="Rinke C."/>
            <person name="Chuvochina M."/>
            <person name="Mussig A.J."/>
            <person name="Chaumeil P.-A."/>
            <person name="Waite D.W."/>
            <person name="Whitman W.B."/>
            <person name="Parks D.H."/>
            <person name="Hugenholtz P."/>
        </authorList>
    </citation>
    <scope>NUCLEOTIDE SEQUENCE</scope>
    <source>
        <strain evidence="6">UBA8853</strain>
    </source>
</reference>
<dbReference type="OMA" id="MYRSRSW"/>
<dbReference type="InterPro" id="IPR038562">
    <property type="entry name" value="Ribosomal_eL34_C_sf"/>
</dbReference>
<name>A0A832T743_9EURY</name>
<dbReference type="GO" id="GO:0006412">
    <property type="term" value="P:translation"/>
    <property type="evidence" value="ECO:0007669"/>
    <property type="project" value="UniProtKB-UniRule"/>
</dbReference>
<gene>
    <name evidence="5" type="primary">rpl34e</name>
    <name evidence="6" type="ORF">HA336_06380</name>
</gene>
<comment type="caution">
    <text evidence="6">The sequence shown here is derived from an EMBL/GenBank/DDBJ whole genome shotgun (WGS) entry which is preliminary data.</text>
</comment>
<accession>A0A832T743</accession>
<comment type="similarity">
    <text evidence="1 5">Belongs to the eukaryotic ribosomal protein eL34 family.</text>
</comment>
<dbReference type="PRINTS" id="PR01250">
    <property type="entry name" value="RIBOSOMALL34"/>
</dbReference>
<dbReference type="PANTHER" id="PTHR10759">
    <property type="entry name" value="60S RIBOSOMAL PROTEIN L34"/>
    <property type="match status" value="1"/>
</dbReference>
<protein>
    <recommendedName>
        <fullName evidence="4 5">Large ribosomal subunit protein eL34</fullName>
    </recommendedName>
</protein>
<dbReference type="GO" id="GO:0005840">
    <property type="term" value="C:ribosome"/>
    <property type="evidence" value="ECO:0007669"/>
    <property type="project" value="UniProtKB-KW"/>
</dbReference>
<organism evidence="6 7">
    <name type="scientific">Methanopyrus kandleri</name>
    <dbReference type="NCBI Taxonomy" id="2320"/>
    <lineage>
        <taxon>Archaea</taxon>
        <taxon>Methanobacteriati</taxon>
        <taxon>Methanobacteriota</taxon>
        <taxon>Methanomada group</taxon>
        <taxon>Methanopyri</taxon>
        <taxon>Methanopyrales</taxon>
        <taxon>Methanopyraceae</taxon>
        <taxon>Methanopyrus</taxon>
    </lineage>
</organism>
<evidence type="ECO:0000256" key="3">
    <source>
        <dbReference type="ARBA" id="ARBA00023274"/>
    </source>
</evidence>
<dbReference type="GeneID" id="1477325"/>
<keyword evidence="3 5" id="KW-0687">Ribonucleoprotein</keyword>
<dbReference type="Gene3D" id="6.20.340.10">
    <property type="match status" value="1"/>
</dbReference>
<dbReference type="Proteomes" id="UP000619545">
    <property type="component" value="Unassembled WGS sequence"/>
</dbReference>
<dbReference type="RefSeq" id="WP_011018395.1">
    <property type="nucleotide sequence ID" value="NZ_DUJS01000004.1"/>
</dbReference>
<dbReference type="SMR" id="A0A832T743"/>
<dbReference type="PROSITE" id="PS01145">
    <property type="entry name" value="RIBOSOMAL_L34E"/>
    <property type="match status" value="1"/>
</dbReference>
<dbReference type="InterPro" id="IPR008195">
    <property type="entry name" value="Ribosomal_eL34"/>
</dbReference>
<keyword evidence="2 5" id="KW-0689">Ribosomal protein</keyword>
<dbReference type="GO" id="GO:0003735">
    <property type="term" value="F:structural constituent of ribosome"/>
    <property type="evidence" value="ECO:0007669"/>
    <property type="project" value="InterPro"/>
</dbReference>
<evidence type="ECO:0000313" key="7">
    <source>
        <dbReference type="Proteomes" id="UP000619545"/>
    </source>
</evidence>
<dbReference type="InterPro" id="IPR018065">
    <property type="entry name" value="Ribosomal_eL34_CS"/>
</dbReference>